<evidence type="ECO:0000256" key="6">
    <source>
        <dbReference type="ARBA" id="ARBA00023136"/>
    </source>
</evidence>
<keyword evidence="3" id="KW-1003">Cell membrane</keyword>
<dbReference type="EMBL" id="JAKZJU020000001">
    <property type="protein sequence ID" value="MDL2058609.1"/>
    <property type="molecule type" value="Genomic_DNA"/>
</dbReference>
<dbReference type="PANTHER" id="PTHR30558">
    <property type="entry name" value="EXBD MEMBRANE COMPONENT OF PMF-DRIVEN MACROMOLECULE IMPORT SYSTEM"/>
    <property type="match status" value="1"/>
</dbReference>
<dbReference type="Proteomes" id="UP001165481">
    <property type="component" value="Unassembled WGS sequence"/>
</dbReference>
<evidence type="ECO:0000313" key="10">
    <source>
        <dbReference type="Proteomes" id="UP001165481"/>
    </source>
</evidence>
<keyword evidence="6 8" id="KW-0472">Membrane</keyword>
<dbReference type="InterPro" id="IPR003400">
    <property type="entry name" value="ExbD"/>
</dbReference>
<comment type="subcellular location">
    <subcellularLocation>
        <location evidence="1">Cell membrane</location>
        <topology evidence="1">Single-pass membrane protein</topology>
    </subcellularLocation>
    <subcellularLocation>
        <location evidence="7">Cell membrane</location>
        <topology evidence="7">Single-pass type II membrane protein</topology>
    </subcellularLocation>
</comment>
<evidence type="ECO:0000256" key="3">
    <source>
        <dbReference type="ARBA" id="ARBA00022475"/>
    </source>
</evidence>
<evidence type="ECO:0000256" key="8">
    <source>
        <dbReference type="SAM" id="Phobius"/>
    </source>
</evidence>
<protein>
    <submittedName>
        <fullName evidence="9">Biopolymer transporter ExbD</fullName>
    </submittedName>
</protein>
<gene>
    <name evidence="9" type="ORF">MUN46_001380</name>
</gene>
<evidence type="ECO:0000313" key="9">
    <source>
        <dbReference type="EMBL" id="MDL2058609.1"/>
    </source>
</evidence>
<name>A0ABT7IJR0_9BURK</name>
<dbReference type="Gene3D" id="3.30.420.270">
    <property type="match status" value="1"/>
</dbReference>
<sequence>MSSLRPDSNTRRRVMAEINVVPYIDVMLVLVVILMVSAPFVEPSVVNLPTVAKASKAPDRVISVIVKADGSLSMKEGGRVSDTDMPALVDAVRRAESAAGQPVPVVISADRDVKYDRVIAVMKSLQKANVERVGLALQVDAGK</sequence>
<dbReference type="Pfam" id="PF02472">
    <property type="entry name" value="ExbD"/>
    <property type="match status" value="1"/>
</dbReference>
<keyword evidence="7" id="KW-0653">Protein transport</keyword>
<keyword evidence="5 8" id="KW-1133">Transmembrane helix</keyword>
<keyword evidence="4 7" id="KW-0812">Transmembrane</keyword>
<evidence type="ECO:0000256" key="7">
    <source>
        <dbReference type="RuleBase" id="RU003879"/>
    </source>
</evidence>
<keyword evidence="10" id="KW-1185">Reference proteome</keyword>
<dbReference type="RefSeq" id="WP_243375824.1">
    <property type="nucleotide sequence ID" value="NZ_JAKZJU020000001.1"/>
</dbReference>
<accession>A0ABT7IJR0</accession>
<evidence type="ECO:0000256" key="4">
    <source>
        <dbReference type="ARBA" id="ARBA00022692"/>
    </source>
</evidence>
<evidence type="ECO:0000256" key="2">
    <source>
        <dbReference type="ARBA" id="ARBA00005811"/>
    </source>
</evidence>
<organism evidence="9 10">
    <name type="scientific">Mesosutterella faecium</name>
    <dbReference type="NCBI Taxonomy" id="2925194"/>
    <lineage>
        <taxon>Bacteria</taxon>
        <taxon>Pseudomonadati</taxon>
        <taxon>Pseudomonadota</taxon>
        <taxon>Betaproteobacteria</taxon>
        <taxon>Burkholderiales</taxon>
        <taxon>Sutterellaceae</taxon>
        <taxon>Mesosutterella</taxon>
    </lineage>
</organism>
<feature type="transmembrane region" description="Helical" evidence="8">
    <location>
        <begin position="20"/>
        <end position="41"/>
    </location>
</feature>
<comment type="caution">
    <text evidence="9">The sequence shown here is derived from an EMBL/GenBank/DDBJ whole genome shotgun (WGS) entry which is preliminary data.</text>
</comment>
<proteinExistence type="inferred from homology"/>
<evidence type="ECO:0000256" key="5">
    <source>
        <dbReference type="ARBA" id="ARBA00022989"/>
    </source>
</evidence>
<keyword evidence="7" id="KW-0813">Transport</keyword>
<dbReference type="PANTHER" id="PTHR30558:SF7">
    <property type="entry name" value="TOL-PAL SYSTEM PROTEIN TOLR"/>
    <property type="match status" value="1"/>
</dbReference>
<comment type="similarity">
    <text evidence="2 7">Belongs to the ExbD/TolR family.</text>
</comment>
<reference evidence="9" key="1">
    <citation type="submission" date="2023-03" db="EMBL/GenBank/DDBJ databases">
        <title>Mesosutterella sp. nov. isolated from porcine feces.</title>
        <authorList>
            <person name="Yu S."/>
        </authorList>
    </citation>
    <scope>NUCLEOTIDE SEQUENCE</scope>
    <source>
        <strain evidence="9">AGMB02718</strain>
    </source>
</reference>
<evidence type="ECO:0000256" key="1">
    <source>
        <dbReference type="ARBA" id="ARBA00004162"/>
    </source>
</evidence>